<gene>
    <name evidence="3" type="ORF">GSLYS_00002723001</name>
</gene>
<keyword evidence="2" id="KW-0732">Signal</keyword>
<evidence type="ECO:0000256" key="1">
    <source>
        <dbReference type="SAM" id="Phobius"/>
    </source>
</evidence>
<evidence type="ECO:0000313" key="4">
    <source>
        <dbReference type="Proteomes" id="UP001497497"/>
    </source>
</evidence>
<proteinExistence type="predicted"/>
<name>A0AAV2H554_LYMST</name>
<keyword evidence="1" id="KW-0472">Membrane</keyword>
<accession>A0AAV2H554</accession>
<feature type="transmembrane region" description="Helical" evidence="1">
    <location>
        <begin position="235"/>
        <end position="257"/>
    </location>
</feature>
<organism evidence="3 4">
    <name type="scientific">Lymnaea stagnalis</name>
    <name type="common">Great pond snail</name>
    <name type="synonym">Helix stagnalis</name>
    <dbReference type="NCBI Taxonomy" id="6523"/>
    <lineage>
        <taxon>Eukaryota</taxon>
        <taxon>Metazoa</taxon>
        <taxon>Spiralia</taxon>
        <taxon>Lophotrochozoa</taxon>
        <taxon>Mollusca</taxon>
        <taxon>Gastropoda</taxon>
        <taxon>Heterobranchia</taxon>
        <taxon>Euthyneura</taxon>
        <taxon>Panpulmonata</taxon>
        <taxon>Hygrophila</taxon>
        <taxon>Lymnaeoidea</taxon>
        <taxon>Lymnaeidae</taxon>
        <taxon>Lymnaea</taxon>
    </lineage>
</organism>
<comment type="caution">
    <text evidence="3">The sequence shown here is derived from an EMBL/GenBank/DDBJ whole genome shotgun (WGS) entry which is preliminary data.</text>
</comment>
<keyword evidence="4" id="KW-1185">Reference proteome</keyword>
<evidence type="ECO:0000313" key="3">
    <source>
        <dbReference type="EMBL" id="CAL1528553.1"/>
    </source>
</evidence>
<dbReference type="AlphaFoldDB" id="A0AAV2H554"/>
<protein>
    <submittedName>
        <fullName evidence="3">Uncharacterized protein</fullName>
    </submittedName>
</protein>
<reference evidence="3 4" key="1">
    <citation type="submission" date="2024-04" db="EMBL/GenBank/DDBJ databases">
        <authorList>
            <consortium name="Genoscope - CEA"/>
            <person name="William W."/>
        </authorList>
    </citation>
    <scope>NUCLEOTIDE SEQUENCE [LARGE SCALE GENOMIC DNA]</scope>
</reference>
<feature type="signal peptide" evidence="2">
    <location>
        <begin position="1"/>
        <end position="18"/>
    </location>
</feature>
<dbReference type="EMBL" id="CAXITT010000034">
    <property type="protein sequence ID" value="CAL1528553.1"/>
    <property type="molecule type" value="Genomic_DNA"/>
</dbReference>
<sequence>MTCLVFWAIVSTSMTSFGLTNQAYNHKVFSFDGGSVQITFRWQLFKDFLHCLCIPMTVHCTAVARRHGNMTEATVKYITYSFENRSYDIRTCSILPIKTNRTWELTCRRYQRQEHCLHVSVNPEFLSWTSQCLTNGVQIYTELNYTSLIGEMIKTGSCSTDLASSTTTPGSTFEYPSISTHCSQASVSTIAARKINHPNVTDEFERCRDVKNDLSLTEANSSSESSKSPDTNTPLVIGLVFGTLGCILTVVITAVVLRKRRLMSKCCTSDGADNSGREAVHDKTELQCTSTTGGLSHDRNVSDTDAMEAGNDNRGYTIYDQNTEQDYVNTQARTLENDPHVYLNEAECQPVFMDIKEKEAHFYGNQSDLTSSQIHLKEGSCIAGYLKGNDLNKSELAPVALNRKSSKIFTICIDNQHQNSEYSTANPSERNDKMTYNGNSDPAILNPNTYSSLGQPLKNILSPYSMLLDGTNAARGSVEPETSNVQSVYYILEECSYNE</sequence>
<feature type="chain" id="PRO_5043629096" evidence="2">
    <location>
        <begin position="19"/>
        <end position="499"/>
    </location>
</feature>
<dbReference type="Proteomes" id="UP001497497">
    <property type="component" value="Unassembled WGS sequence"/>
</dbReference>
<keyword evidence="1" id="KW-0812">Transmembrane</keyword>
<evidence type="ECO:0000256" key="2">
    <source>
        <dbReference type="SAM" id="SignalP"/>
    </source>
</evidence>
<keyword evidence="1" id="KW-1133">Transmembrane helix</keyword>